<organism evidence="1 2">
    <name type="scientific">Candidatus Sungbacteria bacterium RIFCSPLOWO2_01_FULL_47_10</name>
    <dbReference type="NCBI Taxonomy" id="1802276"/>
    <lineage>
        <taxon>Bacteria</taxon>
        <taxon>Candidatus Sungiibacteriota</taxon>
    </lineage>
</organism>
<accession>A0A1G2L7L7</accession>
<protein>
    <recommendedName>
        <fullName evidence="3">Metallopeptidase family protein</fullName>
    </recommendedName>
</protein>
<dbReference type="EMBL" id="MHQO01000023">
    <property type="protein sequence ID" value="OHA06801.1"/>
    <property type="molecule type" value="Genomic_DNA"/>
</dbReference>
<dbReference type="Gene3D" id="3.30.2010.20">
    <property type="match status" value="1"/>
</dbReference>
<dbReference type="SUPFAM" id="SSF55486">
    <property type="entry name" value="Metalloproteases ('zincins'), catalytic domain"/>
    <property type="match status" value="1"/>
</dbReference>
<evidence type="ECO:0008006" key="3">
    <source>
        <dbReference type="Google" id="ProtNLM"/>
    </source>
</evidence>
<dbReference type="InterPro" id="IPR010428">
    <property type="entry name" value="Zincin_1"/>
</dbReference>
<dbReference type="InterPro" id="IPR038555">
    <property type="entry name" value="Zincin_1_sf"/>
</dbReference>
<gene>
    <name evidence="1" type="ORF">A2934_03820</name>
</gene>
<dbReference type="CDD" id="cd12952">
    <property type="entry name" value="MMP_ACEL2062"/>
    <property type="match status" value="1"/>
</dbReference>
<dbReference type="AlphaFoldDB" id="A0A1G2L7L7"/>
<dbReference type="Pfam" id="PF06262">
    <property type="entry name" value="Zincin_1"/>
    <property type="match status" value="1"/>
</dbReference>
<sequence>MNRNTFEKLVWEGFEEIPEKFRKFVDNVALLIEDEPSAAVREEECLDGEETLFGRYVGVPKTERGAGYGVGGTLPDTITIYQKPIEEEAGEDPDTIREIVYDTVWHEIAHHFGIDEFEVRRREAHRKK</sequence>
<evidence type="ECO:0000313" key="1">
    <source>
        <dbReference type="EMBL" id="OHA06801.1"/>
    </source>
</evidence>
<comment type="caution">
    <text evidence="1">The sequence shown here is derived from an EMBL/GenBank/DDBJ whole genome shotgun (WGS) entry which is preliminary data.</text>
</comment>
<proteinExistence type="predicted"/>
<reference evidence="1 2" key="1">
    <citation type="journal article" date="2016" name="Nat. Commun.">
        <title>Thousands of microbial genomes shed light on interconnected biogeochemical processes in an aquifer system.</title>
        <authorList>
            <person name="Anantharaman K."/>
            <person name="Brown C.T."/>
            <person name="Hug L.A."/>
            <person name="Sharon I."/>
            <person name="Castelle C.J."/>
            <person name="Probst A.J."/>
            <person name="Thomas B.C."/>
            <person name="Singh A."/>
            <person name="Wilkins M.J."/>
            <person name="Karaoz U."/>
            <person name="Brodie E.L."/>
            <person name="Williams K.H."/>
            <person name="Hubbard S.S."/>
            <person name="Banfield J.F."/>
        </authorList>
    </citation>
    <scope>NUCLEOTIDE SEQUENCE [LARGE SCALE GENOMIC DNA]</scope>
</reference>
<name>A0A1G2L7L7_9BACT</name>
<evidence type="ECO:0000313" key="2">
    <source>
        <dbReference type="Proteomes" id="UP000177982"/>
    </source>
</evidence>
<dbReference type="Proteomes" id="UP000177982">
    <property type="component" value="Unassembled WGS sequence"/>
</dbReference>